<organism evidence="1 2">
    <name type="scientific">Microbacterium oleivorans</name>
    <dbReference type="NCBI Taxonomy" id="273677"/>
    <lineage>
        <taxon>Bacteria</taxon>
        <taxon>Bacillati</taxon>
        <taxon>Actinomycetota</taxon>
        <taxon>Actinomycetes</taxon>
        <taxon>Micrococcales</taxon>
        <taxon>Microbacteriaceae</taxon>
        <taxon>Microbacterium</taxon>
    </lineage>
</organism>
<reference evidence="1 2" key="1">
    <citation type="submission" date="2016-02" db="EMBL/GenBank/DDBJ databases">
        <authorList>
            <person name="Wen L."/>
            <person name="He K."/>
            <person name="Yang H."/>
        </authorList>
    </citation>
    <scope>NUCLEOTIDE SEQUENCE [LARGE SCALE GENOMIC DNA]</scope>
    <source>
        <strain evidence="1 2">CD11_3</strain>
    </source>
</reference>
<name>A0A177K8G1_9MICO</name>
<sequence length="256" mass="26921">MITTGVDLAAQPARTAVAVVAWGADGAELTTLRLDNTDADVVRLAQGSAQVGIDCAFGWPDEFVAYVSAHTRGEPPHPDLRGIAGRRRLAYRETDRVVQSLTGRLPLSVSTDRLGLTAMRCADLLAAFADAGDDVDRSGATGRLVEVYPAAALRTWRVDVTGYKTDAATRAAATASLLDAAPWLTVSPEQHALMAASDDPFDAVVAALIARAHAVRATHPVPPARTAQARREGWIALPATPLTDLDPTRTVASTPG</sequence>
<dbReference type="AlphaFoldDB" id="A0A177K8G1"/>
<dbReference type="EMBL" id="LSTV01000005">
    <property type="protein sequence ID" value="OAH48881.1"/>
    <property type="molecule type" value="Genomic_DNA"/>
</dbReference>
<protein>
    <recommendedName>
        <fullName evidence="3">DUF429 domain-containing protein</fullName>
    </recommendedName>
</protein>
<gene>
    <name evidence="1" type="ORF">AYL44_12710</name>
</gene>
<dbReference type="OrthoDB" id="4870479at2"/>
<evidence type="ECO:0008006" key="3">
    <source>
        <dbReference type="Google" id="ProtNLM"/>
    </source>
</evidence>
<evidence type="ECO:0000313" key="2">
    <source>
        <dbReference type="Proteomes" id="UP000076998"/>
    </source>
</evidence>
<dbReference type="RefSeq" id="WP_064003657.1">
    <property type="nucleotide sequence ID" value="NZ_LSTV01000005.1"/>
</dbReference>
<dbReference type="InterPro" id="IPR007362">
    <property type="entry name" value="DUF429"/>
</dbReference>
<dbReference type="Proteomes" id="UP000076998">
    <property type="component" value="Unassembled WGS sequence"/>
</dbReference>
<proteinExistence type="predicted"/>
<evidence type="ECO:0000313" key="1">
    <source>
        <dbReference type="EMBL" id="OAH48881.1"/>
    </source>
</evidence>
<accession>A0A177K8G1</accession>
<comment type="caution">
    <text evidence="1">The sequence shown here is derived from an EMBL/GenBank/DDBJ whole genome shotgun (WGS) entry which is preliminary data.</text>
</comment>
<dbReference type="Pfam" id="PF04250">
    <property type="entry name" value="DUF429"/>
    <property type="match status" value="1"/>
</dbReference>